<evidence type="ECO:0000256" key="1">
    <source>
        <dbReference type="SAM" id="SignalP"/>
    </source>
</evidence>
<dbReference type="HOGENOM" id="CLU_836464_0_0_0"/>
<dbReference type="RefSeq" id="WP_013627520.1">
    <property type="nucleotide sequence ID" value="NC_015174.1"/>
</dbReference>
<keyword evidence="1" id="KW-0732">Signal</keyword>
<evidence type="ECO:0000313" key="3">
    <source>
        <dbReference type="EMBL" id="ADY58787.1"/>
    </source>
</evidence>
<dbReference type="OrthoDB" id="291337at2"/>
<dbReference type="SUPFAM" id="SSF50156">
    <property type="entry name" value="PDZ domain-like"/>
    <property type="match status" value="1"/>
</dbReference>
<gene>
    <name evidence="3" type="ordered locus">Plabr_1171</name>
</gene>
<dbReference type="Proteomes" id="UP000006860">
    <property type="component" value="Chromosome"/>
</dbReference>
<dbReference type="EMBL" id="CP002546">
    <property type="protein sequence ID" value="ADY58787.1"/>
    <property type="molecule type" value="Genomic_DNA"/>
</dbReference>
<dbReference type="Pfam" id="PF17820">
    <property type="entry name" value="PDZ_6"/>
    <property type="match status" value="1"/>
</dbReference>
<evidence type="ECO:0000259" key="2">
    <source>
        <dbReference type="PROSITE" id="PS50106"/>
    </source>
</evidence>
<sequence length="336" mass="36646">MRTLLIVAAFIAATANTGWAEEMLRIKLVLDEFGNGTASVETTDEPLEKATEFEGEAVKSSRLPKTTILKNKDGLVRLLHNFADPDEYDVLFGGWPGVPNANARFDKRFQCLLMTSAEGDDAVVTYSYRTTPPFTVACDRYPMSTNSTLRLLMINDNVGMLGVVVSTGKRGNEIAAGRANLTVNWVNMENGKQGQRRALAQPVEFKLADGVEQKFRLPLPNVKIEDAFRLNMRANSSPQQVHHEIAGLVVQGRVSPLFGIVFDERRGVLFVKGWVKGSIAEKSGLQVGDVIRTINGTSPDGLAHAVKLVGDTVVGETLTLEIERAGKTSTVSIQSE</sequence>
<dbReference type="InterPro" id="IPR041489">
    <property type="entry name" value="PDZ_6"/>
</dbReference>
<organism evidence="3 4">
    <name type="scientific">Rubinisphaera brasiliensis (strain ATCC 49424 / DSM 5305 / JCM 21570 / IAM 15109 / NBRC 103401 / IFAM 1448)</name>
    <name type="common">Planctomyces brasiliensis</name>
    <dbReference type="NCBI Taxonomy" id="756272"/>
    <lineage>
        <taxon>Bacteria</taxon>
        <taxon>Pseudomonadati</taxon>
        <taxon>Planctomycetota</taxon>
        <taxon>Planctomycetia</taxon>
        <taxon>Planctomycetales</taxon>
        <taxon>Planctomycetaceae</taxon>
        <taxon>Rubinisphaera</taxon>
    </lineage>
</organism>
<dbReference type="AlphaFoldDB" id="F0SLP6"/>
<feature type="chain" id="PRO_5003260581" evidence="1">
    <location>
        <begin position="21"/>
        <end position="336"/>
    </location>
</feature>
<name>F0SLP6_RUBBR</name>
<dbReference type="SMART" id="SM00228">
    <property type="entry name" value="PDZ"/>
    <property type="match status" value="1"/>
</dbReference>
<dbReference type="InterPro" id="IPR036034">
    <property type="entry name" value="PDZ_sf"/>
</dbReference>
<reference evidence="4" key="1">
    <citation type="submission" date="2011-02" db="EMBL/GenBank/DDBJ databases">
        <title>The complete genome of Planctomyces brasiliensis DSM 5305.</title>
        <authorList>
            <person name="Lucas S."/>
            <person name="Copeland A."/>
            <person name="Lapidus A."/>
            <person name="Bruce D."/>
            <person name="Goodwin L."/>
            <person name="Pitluck S."/>
            <person name="Kyrpides N."/>
            <person name="Mavromatis K."/>
            <person name="Pagani I."/>
            <person name="Ivanova N."/>
            <person name="Ovchinnikova G."/>
            <person name="Lu M."/>
            <person name="Detter J.C."/>
            <person name="Han C."/>
            <person name="Land M."/>
            <person name="Hauser L."/>
            <person name="Markowitz V."/>
            <person name="Cheng J.-F."/>
            <person name="Hugenholtz P."/>
            <person name="Woyke T."/>
            <person name="Wu D."/>
            <person name="Tindall B."/>
            <person name="Pomrenke H.G."/>
            <person name="Brambilla E."/>
            <person name="Klenk H.-P."/>
            <person name="Eisen J.A."/>
        </authorList>
    </citation>
    <scope>NUCLEOTIDE SEQUENCE [LARGE SCALE GENOMIC DNA]</scope>
    <source>
        <strain evidence="4">ATCC 49424 / DSM 5305 / JCM 21570 / NBRC 103401 / IFAM 1448</strain>
    </source>
</reference>
<evidence type="ECO:0000313" key="4">
    <source>
        <dbReference type="Proteomes" id="UP000006860"/>
    </source>
</evidence>
<dbReference type="KEGG" id="pbs:Plabr_1171"/>
<feature type="domain" description="PDZ" evidence="2">
    <location>
        <begin position="251"/>
        <end position="326"/>
    </location>
</feature>
<keyword evidence="4" id="KW-1185">Reference proteome</keyword>
<dbReference type="eggNOG" id="COG0265">
    <property type="taxonomic scope" value="Bacteria"/>
</dbReference>
<dbReference type="PROSITE" id="PS50106">
    <property type="entry name" value="PDZ"/>
    <property type="match status" value="1"/>
</dbReference>
<dbReference type="STRING" id="756272.Plabr_1171"/>
<dbReference type="Gene3D" id="2.30.42.10">
    <property type="match status" value="1"/>
</dbReference>
<feature type="signal peptide" evidence="1">
    <location>
        <begin position="1"/>
        <end position="20"/>
    </location>
</feature>
<dbReference type="InterPro" id="IPR001478">
    <property type="entry name" value="PDZ"/>
</dbReference>
<accession>F0SLP6</accession>
<proteinExistence type="predicted"/>
<protein>
    <submittedName>
        <fullName evidence="3">PDZ/DHR/GLGF domain protein</fullName>
    </submittedName>
</protein>